<dbReference type="Proteomes" id="UP001138661">
    <property type="component" value="Unassembled WGS sequence"/>
</dbReference>
<evidence type="ECO:0008006" key="3">
    <source>
        <dbReference type="Google" id="ProtNLM"/>
    </source>
</evidence>
<sequence>MAKRRSKPEGIVTTLRRIDFLTGQGMPRLDVTRQIGVTEQTFYHFRKKHGGAGTDQIKELKRLLKERTRAQGSLRSDA</sequence>
<dbReference type="AlphaFoldDB" id="A0A9X1FSV8"/>
<proteinExistence type="predicted"/>
<organism evidence="1 2">
    <name type="scientific">Roseobacter insulae</name>
    <dbReference type="NCBI Taxonomy" id="2859783"/>
    <lineage>
        <taxon>Bacteria</taxon>
        <taxon>Pseudomonadati</taxon>
        <taxon>Pseudomonadota</taxon>
        <taxon>Alphaproteobacteria</taxon>
        <taxon>Rhodobacterales</taxon>
        <taxon>Roseobacteraceae</taxon>
        <taxon>Roseobacter</taxon>
    </lineage>
</organism>
<dbReference type="EMBL" id="JAHXDN010000001">
    <property type="protein sequence ID" value="MBW4706789.1"/>
    <property type="molecule type" value="Genomic_DNA"/>
</dbReference>
<comment type="caution">
    <text evidence="1">The sequence shown here is derived from an EMBL/GenBank/DDBJ whole genome shotgun (WGS) entry which is preliminary data.</text>
</comment>
<evidence type="ECO:0000313" key="2">
    <source>
        <dbReference type="Proteomes" id="UP001138661"/>
    </source>
</evidence>
<name>A0A9X1FSV8_9RHOB</name>
<reference evidence="1" key="1">
    <citation type="submission" date="2021-07" db="EMBL/GenBank/DDBJ databases">
        <title>Roseobacter insulae sp. nov., isolated from a tidal flat.</title>
        <authorList>
            <person name="Park S."/>
            <person name="Yoon J.-H."/>
        </authorList>
    </citation>
    <scope>NUCLEOTIDE SEQUENCE</scope>
    <source>
        <strain evidence="1">YSTF-M11</strain>
    </source>
</reference>
<keyword evidence="2" id="KW-1185">Reference proteome</keyword>
<accession>A0A9X1FSV8</accession>
<protein>
    <recommendedName>
        <fullName evidence="3">Transposase</fullName>
    </recommendedName>
</protein>
<evidence type="ECO:0000313" key="1">
    <source>
        <dbReference type="EMBL" id="MBW4706789.1"/>
    </source>
</evidence>
<gene>
    <name evidence="1" type="ORF">KX928_03205</name>
</gene>